<feature type="compositionally biased region" description="Low complexity" evidence="1">
    <location>
        <begin position="8"/>
        <end position="22"/>
    </location>
</feature>
<dbReference type="RefSeq" id="WP_229739584.1">
    <property type="nucleotide sequence ID" value="NZ_BMNE01000001.1"/>
</dbReference>
<protein>
    <submittedName>
        <fullName evidence="2">Uncharacterized protein</fullName>
    </submittedName>
</protein>
<evidence type="ECO:0000256" key="1">
    <source>
        <dbReference type="SAM" id="MobiDB-lite"/>
    </source>
</evidence>
<gene>
    <name evidence="2" type="ORF">GCM10011610_12990</name>
</gene>
<dbReference type="EMBL" id="BMNE01000001">
    <property type="protein sequence ID" value="GGN72037.1"/>
    <property type="molecule type" value="Genomic_DNA"/>
</dbReference>
<reference evidence="3" key="1">
    <citation type="journal article" date="2019" name="Int. J. Syst. Evol. Microbiol.">
        <title>The Global Catalogue of Microorganisms (GCM) 10K type strain sequencing project: providing services to taxonomists for standard genome sequencing and annotation.</title>
        <authorList>
            <consortium name="The Broad Institute Genomics Platform"/>
            <consortium name="The Broad Institute Genome Sequencing Center for Infectious Disease"/>
            <person name="Wu L."/>
            <person name="Ma J."/>
        </authorList>
    </citation>
    <scope>NUCLEOTIDE SEQUENCE [LARGE SCALE GENOMIC DNA]</scope>
    <source>
        <strain evidence="3">CGMCC 4.7329</strain>
    </source>
</reference>
<feature type="region of interest" description="Disordered" evidence="1">
    <location>
        <begin position="1"/>
        <end position="25"/>
    </location>
</feature>
<keyword evidence="3" id="KW-1185">Reference proteome</keyword>
<organism evidence="2 3">
    <name type="scientific">Nocardia rhizosphaerihabitans</name>
    <dbReference type="NCBI Taxonomy" id="1691570"/>
    <lineage>
        <taxon>Bacteria</taxon>
        <taxon>Bacillati</taxon>
        <taxon>Actinomycetota</taxon>
        <taxon>Actinomycetes</taxon>
        <taxon>Mycobacteriales</taxon>
        <taxon>Nocardiaceae</taxon>
        <taxon>Nocardia</taxon>
    </lineage>
</organism>
<accession>A0ABQ2KB53</accession>
<evidence type="ECO:0000313" key="3">
    <source>
        <dbReference type="Proteomes" id="UP000658127"/>
    </source>
</evidence>
<evidence type="ECO:0000313" key="2">
    <source>
        <dbReference type="EMBL" id="GGN72037.1"/>
    </source>
</evidence>
<name>A0ABQ2KB53_9NOCA</name>
<comment type="caution">
    <text evidence="2">The sequence shown here is derived from an EMBL/GenBank/DDBJ whole genome shotgun (WGS) entry which is preliminary data.</text>
</comment>
<dbReference type="Proteomes" id="UP000658127">
    <property type="component" value="Unassembled WGS sequence"/>
</dbReference>
<proteinExistence type="predicted"/>
<sequence>MVVAESDTMAPTRPATQAAARAPRGELYRSRGGHYDVYEGGMDHSDVLRVELEFLTRHARSARRTSS</sequence>